<gene>
    <name evidence="2" type="ORF">BHQ10_009536</name>
</gene>
<dbReference type="EMBL" id="MIKG01000025">
    <property type="protein sequence ID" value="RAO73524.1"/>
    <property type="molecule type" value="Genomic_DNA"/>
</dbReference>
<evidence type="ECO:0000256" key="1">
    <source>
        <dbReference type="SAM" id="Phobius"/>
    </source>
</evidence>
<proteinExistence type="predicted"/>
<protein>
    <recommendedName>
        <fullName evidence="4">DUF2306 domain-containing protein</fullName>
    </recommendedName>
</protein>
<feature type="transmembrane region" description="Helical" evidence="1">
    <location>
        <begin position="33"/>
        <end position="58"/>
    </location>
</feature>
<evidence type="ECO:0008006" key="4">
    <source>
        <dbReference type="Google" id="ProtNLM"/>
    </source>
</evidence>
<keyword evidence="1" id="KW-0812">Transmembrane</keyword>
<reference evidence="2 3" key="1">
    <citation type="journal article" date="2017" name="Biotechnol. Biofuels">
        <title>Differential beta-glucosidase expression as a function of carbon source availability in Talaromyces amestolkiae: a genomic and proteomic approach.</title>
        <authorList>
            <person name="de Eugenio L.I."/>
            <person name="Mendez-Liter J.A."/>
            <person name="Nieto-Dominguez M."/>
            <person name="Alonso L."/>
            <person name="Gil-Munoz J."/>
            <person name="Barriuso J."/>
            <person name="Prieto A."/>
            <person name="Martinez M.J."/>
        </authorList>
    </citation>
    <scope>NUCLEOTIDE SEQUENCE [LARGE SCALE GENOMIC DNA]</scope>
    <source>
        <strain evidence="2 3">CIB</strain>
    </source>
</reference>
<name>A0A364LCI0_TALAM</name>
<feature type="transmembrane region" description="Helical" evidence="1">
    <location>
        <begin position="226"/>
        <end position="245"/>
    </location>
</feature>
<evidence type="ECO:0000313" key="3">
    <source>
        <dbReference type="Proteomes" id="UP000249363"/>
    </source>
</evidence>
<organism evidence="2 3">
    <name type="scientific">Talaromyces amestolkiae</name>
    <dbReference type="NCBI Taxonomy" id="1196081"/>
    <lineage>
        <taxon>Eukaryota</taxon>
        <taxon>Fungi</taxon>
        <taxon>Dikarya</taxon>
        <taxon>Ascomycota</taxon>
        <taxon>Pezizomycotina</taxon>
        <taxon>Eurotiomycetes</taxon>
        <taxon>Eurotiomycetidae</taxon>
        <taxon>Eurotiales</taxon>
        <taxon>Trichocomaceae</taxon>
        <taxon>Talaromyces</taxon>
        <taxon>Talaromyces sect. Talaromyces</taxon>
    </lineage>
</organism>
<dbReference type="Pfam" id="PF10067">
    <property type="entry name" value="DUF2306"/>
    <property type="match status" value="1"/>
</dbReference>
<dbReference type="RefSeq" id="XP_040738038.1">
    <property type="nucleotide sequence ID" value="XM_040882462.1"/>
</dbReference>
<accession>A0A364LCI0</accession>
<dbReference type="OrthoDB" id="193478at2759"/>
<dbReference type="STRING" id="1196081.A0A364LCI0"/>
<dbReference type="AlphaFoldDB" id="A0A364LCI0"/>
<feature type="transmembrane region" description="Helical" evidence="1">
    <location>
        <begin position="106"/>
        <end position="125"/>
    </location>
</feature>
<dbReference type="GeneID" id="63798750"/>
<keyword evidence="3" id="KW-1185">Reference proteome</keyword>
<feature type="transmembrane region" description="Helical" evidence="1">
    <location>
        <begin position="70"/>
        <end position="94"/>
    </location>
</feature>
<keyword evidence="1" id="KW-0472">Membrane</keyword>
<dbReference type="InterPro" id="IPR018750">
    <property type="entry name" value="DUF2306_membrane"/>
</dbReference>
<feature type="transmembrane region" description="Helical" evidence="1">
    <location>
        <begin position="137"/>
        <end position="157"/>
    </location>
</feature>
<comment type="caution">
    <text evidence="2">The sequence shown here is derived from an EMBL/GenBank/DDBJ whole genome shotgun (WGS) entry which is preliminary data.</text>
</comment>
<evidence type="ECO:0000313" key="2">
    <source>
        <dbReference type="EMBL" id="RAO73524.1"/>
    </source>
</evidence>
<keyword evidence="1" id="KW-1133">Transmembrane helix</keyword>
<sequence>MGFFCFARFKYLSERVLAAELTPGDWYWFHNGMIHIGFMLHLATMLPAGLLMILQFIPRIRYKAILFHRLNGYVVLTLSLIGNATALIIARHAFGGDMGSQTCTGFLALASTIAMSMAWWNVRCLQIDLHREWMLRAMFWMGSIVSTRIIMPLMAIIQTALGGYFFAWPCDEIKFILKDRPDLMESQYPQCLTPNGTTNGWVAVEGDLDFSNPAGLGAVFDTNFGAALWLALMLHMIGVEIYLALTPVERERLRKVSYERQLAAGYKNPGNCGTTISRWGDIGSNETA</sequence>
<dbReference type="Proteomes" id="UP000249363">
    <property type="component" value="Unassembled WGS sequence"/>
</dbReference>